<reference evidence="2" key="1">
    <citation type="submission" date="2016-10" db="EMBL/GenBank/DDBJ databases">
        <authorList>
            <person name="Varghese N."/>
        </authorList>
    </citation>
    <scope>NUCLEOTIDE SEQUENCE [LARGE SCALE GENOMIC DNA]</scope>
    <source>
        <strain evidence="2">GAS106B</strain>
    </source>
</reference>
<evidence type="ECO:0000313" key="2">
    <source>
        <dbReference type="Proteomes" id="UP000183487"/>
    </source>
</evidence>
<protein>
    <submittedName>
        <fullName evidence="1">Uncharacterized protein</fullName>
    </submittedName>
</protein>
<accession>A0A1H1I327</accession>
<dbReference type="EMBL" id="FNKP01000002">
    <property type="protein sequence ID" value="SDR32060.1"/>
    <property type="molecule type" value="Genomic_DNA"/>
</dbReference>
<organism evidence="1 2">
    <name type="scientific">Paraburkholderia fungorum</name>
    <dbReference type="NCBI Taxonomy" id="134537"/>
    <lineage>
        <taxon>Bacteria</taxon>
        <taxon>Pseudomonadati</taxon>
        <taxon>Pseudomonadota</taxon>
        <taxon>Betaproteobacteria</taxon>
        <taxon>Burkholderiales</taxon>
        <taxon>Burkholderiaceae</taxon>
        <taxon>Paraburkholderia</taxon>
    </lineage>
</organism>
<gene>
    <name evidence="1" type="ORF">SAMN05443245_4594</name>
</gene>
<dbReference type="Proteomes" id="UP000183487">
    <property type="component" value="Unassembled WGS sequence"/>
</dbReference>
<name>A0A1H1I327_9BURK</name>
<proteinExistence type="predicted"/>
<dbReference type="AlphaFoldDB" id="A0A1H1I327"/>
<keyword evidence="2" id="KW-1185">Reference proteome</keyword>
<evidence type="ECO:0000313" key="1">
    <source>
        <dbReference type="EMBL" id="SDR32060.1"/>
    </source>
</evidence>
<dbReference type="OrthoDB" id="9028181at2"/>
<dbReference type="RefSeq" id="WP_074768906.1">
    <property type="nucleotide sequence ID" value="NZ_FNKP01000002.1"/>
</dbReference>
<sequence>MKKIRSAEFLAAVAIITSATVMQIREHMQPHEAPAATPEAAQLSCEMPRSGLLLAACEPTRSEVPAEQDRATRHLRGASKIWV</sequence>